<reference evidence="7 8" key="1">
    <citation type="submission" date="2023-10" db="EMBL/GenBank/DDBJ databases">
        <authorList>
            <person name="Maclean D."/>
            <person name="Macfadyen A."/>
        </authorList>
    </citation>
    <scope>NUCLEOTIDE SEQUENCE [LARGE SCALE GENOMIC DNA]</scope>
</reference>
<dbReference type="InterPro" id="IPR045053">
    <property type="entry name" value="MAN-like"/>
</dbReference>
<evidence type="ECO:0000256" key="1">
    <source>
        <dbReference type="ARBA" id="ARBA00001678"/>
    </source>
</evidence>
<dbReference type="EC" id="3.2.1.78" evidence="3"/>
<proteinExistence type="inferred from homology"/>
<sequence>MTVVRIFGFPVEDGFQLQMQPGVYNETAFLGLDTVIYEASRAGLRVIIVLANNWDYCGDWKCAYANFSATVRDCDDFFTDPVAIQHYKRHAERMLMRVNHLTGVAYAHDPTIFGLAHHHGGTCQAAGAQPARHNWAGRLLWESQLHV</sequence>
<evidence type="ECO:0000259" key="6">
    <source>
        <dbReference type="Pfam" id="PF26410"/>
    </source>
</evidence>
<comment type="similarity">
    <text evidence="2">Belongs to the glycosyl hydrolase 5 (cellulase A) family.</text>
</comment>
<name>A0AAV1IDT4_9CHLO</name>
<comment type="catalytic activity">
    <reaction evidence="1">
        <text>Random hydrolysis of (1-&gt;4)-beta-D-mannosidic linkages in mannans, galactomannans and glucomannans.</text>
        <dbReference type="EC" id="3.2.1.78"/>
    </reaction>
</comment>
<keyword evidence="5" id="KW-0326">Glycosidase</keyword>
<evidence type="ECO:0000256" key="3">
    <source>
        <dbReference type="ARBA" id="ARBA00012706"/>
    </source>
</evidence>
<dbReference type="Pfam" id="PF26410">
    <property type="entry name" value="GH5_mannosidase"/>
    <property type="match status" value="1"/>
</dbReference>
<dbReference type="EMBL" id="CAUYUE010000012">
    <property type="protein sequence ID" value="CAK0785327.1"/>
    <property type="molecule type" value="Genomic_DNA"/>
</dbReference>
<keyword evidence="4" id="KW-0378">Hydrolase</keyword>
<comment type="caution">
    <text evidence="7">The sequence shown here is derived from an EMBL/GenBank/DDBJ whole genome shotgun (WGS) entry which is preliminary data.</text>
</comment>
<dbReference type="PANTHER" id="PTHR31451">
    <property type="match status" value="1"/>
</dbReference>
<dbReference type="AlphaFoldDB" id="A0AAV1IDT4"/>
<evidence type="ECO:0000256" key="4">
    <source>
        <dbReference type="ARBA" id="ARBA00022801"/>
    </source>
</evidence>
<dbReference type="SUPFAM" id="SSF51445">
    <property type="entry name" value="(Trans)glycosidases"/>
    <property type="match status" value="1"/>
</dbReference>
<dbReference type="Proteomes" id="UP001314263">
    <property type="component" value="Unassembled WGS sequence"/>
</dbReference>
<protein>
    <recommendedName>
        <fullName evidence="3">mannan endo-1,4-beta-mannosidase</fullName>
        <ecNumber evidence="3">3.2.1.78</ecNumber>
    </recommendedName>
</protein>
<dbReference type="Gene3D" id="3.20.20.80">
    <property type="entry name" value="Glycosidases"/>
    <property type="match status" value="1"/>
</dbReference>
<dbReference type="InterPro" id="IPR001547">
    <property type="entry name" value="Glyco_hydro_5"/>
</dbReference>
<accession>A0AAV1IDT4</accession>
<keyword evidence="8" id="KW-1185">Reference proteome</keyword>
<dbReference type="GO" id="GO:0016985">
    <property type="term" value="F:mannan endo-1,4-beta-mannosidase activity"/>
    <property type="evidence" value="ECO:0007669"/>
    <property type="project" value="UniProtKB-EC"/>
</dbReference>
<evidence type="ECO:0000313" key="7">
    <source>
        <dbReference type="EMBL" id="CAK0785327.1"/>
    </source>
</evidence>
<gene>
    <name evidence="7" type="ORF">CVIRNUC_008534</name>
</gene>
<evidence type="ECO:0000256" key="5">
    <source>
        <dbReference type="ARBA" id="ARBA00023295"/>
    </source>
</evidence>
<dbReference type="PANTHER" id="PTHR31451:SF45">
    <property type="entry name" value="MANNAN ENDO-1,4-BETA-MANNOSIDASE 2"/>
    <property type="match status" value="1"/>
</dbReference>
<organism evidence="7 8">
    <name type="scientific">Coccomyxa viridis</name>
    <dbReference type="NCBI Taxonomy" id="1274662"/>
    <lineage>
        <taxon>Eukaryota</taxon>
        <taxon>Viridiplantae</taxon>
        <taxon>Chlorophyta</taxon>
        <taxon>core chlorophytes</taxon>
        <taxon>Trebouxiophyceae</taxon>
        <taxon>Trebouxiophyceae incertae sedis</taxon>
        <taxon>Coccomyxaceae</taxon>
        <taxon>Coccomyxa</taxon>
    </lineage>
</organism>
<evidence type="ECO:0000256" key="2">
    <source>
        <dbReference type="ARBA" id="ARBA00005641"/>
    </source>
</evidence>
<evidence type="ECO:0000313" key="8">
    <source>
        <dbReference type="Proteomes" id="UP001314263"/>
    </source>
</evidence>
<feature type="domain" description="Glycoside hydrolase family 5" evidence="6">
    <location>
        <begin position="16"/>
        <end position="114"/>
    </location>
</feature>
<dbReference type="InterPro" id="IPR017853">
    <property type="entry name" value="GH"/>
</dbReference>